<dbReference type="Pfam" id="PF00084">
    <property type="entry name" value="Sushi"/>
    <property type="match status" value="1"/>
</dbReference>
<dbReference type="InterPro" id="IPR050691">
    <property type="entry name" value="Hyaluronan_bind_Proteoglycan"/>
</dbReference>
<dbReference type="Gene3D" id="2.10.70.10">
    <property type="entry name" value="Complement Module, domain 1"/>
    <property type="match status" value="1"/>
</dbReference>
<dbReference type="SMART" id="SM00032">
    <property type="entry name" value="CCP"/>
    <property type="match status" value="1"/>
</dbReference>
<gene>
    <name evidence="9" type="primary">NCAN</name>
    <name evidence="9" type="ORF">L345_15909</name>
</gene>
<dbReference type="InterPro" id="IPR035976">
    <property type="entry name" value="Sushi/SCR/CCP_sf"/>
</dbReference>
<dbReference type="PANTHER" id="PTHR22804">
    <property type="entry name" value="AGGRECAN/VERSICAN PROTEOGLYCAN"/>
    <property type="match status" value="1"/>
</dbReference>
<feature type="disulfide bond" evidence="7">
    <location>
        <begin position="75"/>
        <end position="102"/>
    </location>
</feature>
<dbReference type="SUPFAM" id="SSF57535">
    <property type="entry name" value="Complement control module/SCR domain"/>
    <property type="match status" value="1"/>
</dbReference>
<dbReference type="GO" id="GO:0007417">
    <property type="term" value="P:central nervous system development"/>
    <property type="evidence" value="ECO:0007669"/>
    <property type="project" value="TreeGrafter"/>
</dbReference>
<dbReference type="PROSITE" id="PS50923">
    <property type="entry name" value="SUSHI"/>
    <property type="match status" value="1"/>
</dbReference>
<keyword evidence="2" id="KW-0964">Secreted</keyword>
<keyword evidence="3" id="KW-0732">Signal</keyword>
<keyword evidence="5 7" id="KW-1015">Disulfide bond</keyword>
<name>V8N7V3_OPHHA</name>
<dbReference type="GO" id="GO:0005615">
    <property type="term" value="C:extracellular space"/>
    <property type="evidence" value="ECO:0007669"/>
    <property type="project" value="TreeGrafter"/>
</dbReference>
<keyword evidence="4" id="KW-0677">Repeat</keyword>
<feature type="domain" description="Sushi" evidence="8">
    <location>
        <begin position="44"/>
        <end position="104"/>
    </location>
</feature>
<keyword evidence="6" id="KW-0325">Glycoprotein</keyword>
<evidence type="ECO:0000259" key="8">
    <source>
        <dbReference type="PROSITE" id="PS50923"/>
    </source>
</evidence>
<dbReference type="GO" id="GO:0072534">
    <property type="term" value="C:perineuronal net"/>
    <property type="evidence" value="ECO:0007669"/>
    <property type="project" value="TreeGrafter"/>
</dbReference>
<evidence type="ECO:0000313" key="10">
    <source>
        <dbReference type="Proteomes" id="UP000018936"/>
    </source>
</evidence>
<dbReference type="GO" id="GO:0001501">
    <property type="term" value="P:skeletal system development"/>
    <property type="evidence" value="ECO:0007669"/>
    <property type="project" value="TreeGrafter"/>
</dbReference>
<keyword evidence="10" id="KW-1185">Reference proteome</keyword>
<dbReference type="InterPro" id="IPR000436">
    <property type="entry name" value="Sushi_SCR_CCP_dom"/>
</dbReference>
<dbReference type="PANTHER" id="PTHR22804:SF24">
    <property type="entry name" value="NEUROCAN CORE PROTEIN"/>
    <property type="match status" value="1"/>
</dbReference>
<evidence type="ECO:0000256" key="7">
    <source>
        <dbReference type="PROSITE-ProRule" id="PRU00302"/>
    </source>
</evidence>
<dbReference type="Proteomes" id="UP000018936">
    <property type="component" value="Unassembled WGS sequence"/>
</dbReference>
<comment type="subcellular location">
    <subcellularLocation>
        <location evidence="1">Secreted</location>
    </subcellularLocation>
</comment>
<proteinExistence type="predicted"/>
<evidence type="ECO:0000256" key="1">
    <source>
        <dbReference type="ARBA" id="ARBA00004613"/>
    </source>
</evidence>
<dbReference type="FunFam" id="2.10.70.10:FF:000003">
    <property type="entry name" value="Versican core protein"/>
    <property type="match status" value="1"/>
</dbReference>
<dbReference type="GO" id="GO:0010001">
    <property type="term" value="P:glial cell differentiation"/>
    <property type="evidence" value="ECO:0007669"/>
    <property type="project" value="TreeGrafter"/>
</dbReference>
<dbReference type="OrthoDB" id="9048619at2759"/>
<dbReference type="EMBL" id="AZIM01006840">
    <property type="protein sequence ID" value="ETE58369.1"/>
    <property type="molecule type" value="Genomic_DNA"/>
</dbReference>
<dbReference type="AlphaFoldDB" id="V8N7V3"/>
<protein>
    <submittedName>
        <fullName evidence="9">Neurocan core protein</fullName>
    </submittedName>
</protein>
<reference evidence="9 10" key="1">
    <citation type="journal article" date="2013" name="Proc. Natl. Acad. Sci. U.S.A.">
        <title>The king cobra genome reveals dynamic gene evolution and adaptation in the snake venom system.</title>
        <authorList>
            <person name="Vonk F.J."/>
            <person name="Casewell N.R."/>
            <person name="Henkel C.V."/>
            <person name="Heimberg A.M."/>
            <person name="Jansen H.J."/>
            <person name="McCleary R.J."/>
            <person name="Kerkkamp H.M."/>
            <person name="Vos R.A."/>
            <person name="Guerreiro I."/>
            <person name="Calvete J.J."/>
            <person name="Wuster W."/>
            <person name="Woods A.E."/>
            <person name="Logan J.M."/>
            <person name="Harrison R.A."/>
            <person name="Castoe T.A."/>
            <person name="de Koning A.P."/>
            <person name="Pollock D.D."/>
            <person name="Yandell M."/>
            <person name="Calderon D."/>
            <person name="Renjifo C."/>
            <person name="Currier R.B."/>
            <person name="Salgado D."/>
            <person name="Pla D."/>
            <person name="Sanz L."/>
            <person name="Hyder A.S."/>
            <person name="Ribeiro J.M."/>
            <person name="Arntzen J.W."/>
            <person name="van den Thillart G.E."/>
            <person name="Boetzer M."/>
            <person name="Pirovano W."/>
            <person name="Dirks R.P."/>
            <person name="Spaink H.P."/>
            <person name="Duboule D."/>
            <person name="McGlinn E."/>
            <person name="Kini R.M."/>
            <person name="Richardson M.K."/>
        </authorList>
    </citation>
    <scope>NUCLEOTIDE SEQUENCE</scope>
    <source>
        <tissue evidence="9">Blood</tissue>
    </source>
</reference>
<sequence length="265" mass="29191">MTENLPRQSVYQGGNERATLAQGLSRAWEVFYAFPSTTCMVFVVLCGPPPLVENASPIGKKKERYSVHSTVRYQCAEGFLQRHLPTIKCHVNGLWENPKVLCTKREFLPSLSDTRVETGGSEAKKSVPFSSLFPLALFGWAGLQVVWGRKPGKGLMQGWDSTSSDREPVHCNKHMGPPPCPCSFLCFIPFCESTADSRGRAVCHASAVLVTGTAEGERAITEPVVIPVESHPWAHDCETSFAPWGEKIIGRAPEYVDTGRKVLEK</sequence>
<evidence type="ECO:0000256" key="2">
    <source>
        <dbReference type="ARBA" id="ARBA00022525"/>
    </source>
</evidence>
<evidence type="ECO:0000256" key="3">
    <source>
        <dbReference type="ARBA" id="ARBA00022729"/>
    </source>
</evidence>
<evidence type="ECO:0000256" key="6">
    <source>
        <dbReference type="ARBA" id="ARBA00023180"/>
    </source>
</evidence>
<evidence type="ECO:0000313" key="9">
    <source>
        <dbReference type="EMBL" id="ETE58369.1"/>
    </source>
</evidence>
<feature type="disulfide bond" evidence="7">
    <location>
        <begin position="46"/>
        <end position="89"/>
    </location>
</feature>
<dbReference type="CDD" id="cd00033">
    <property type="entry name" value="CCP"/>
    <property type="match status" value="1"/>
</dbReference>
<dbReference type="GO" id="GO:0002052">
    <property type="term" value="P:positive regulation of neuroblast proliferation"/>
    <property type="evidence" value="ECO:0007669"/>
    <property type="project" value="TreeGrafter"/>
</dbReference>
<keyword evidence="7" id="KW-0768">Sushi</keyword>
<comment type="caution">
    <text evidence="9">The sequence shown here is derived from an EMBL/GenBank/DDBJ whole genome shotgun (WGS) entry which is preliminary data.</text>
</comment>
<evidence type="ECO:0000256" key="5">
    <source>
        <dbReference type="ARBA" id="ARBA00023157"/>
    </source>
</evidence>
<feature type="non-terminal residue" evidence="9">
    <location>
        <position position="1"/>
    </location>
</feature>
<accession>V8N7V3</accession>
<evidence type="ECO:0000256" key="4">
    <source>
        <dbReference type="ARBA" id="ARBA00022737"/>
    </source>
</evidence>
<dbReference type="GO" id="GO:0045202">
    <property type="term" value="C:synapse"/>
    <property type="evidence" value="ECO:0007669"/>
    <property type="project" value="TreeGrafter"/>
</dbReference>
<organism evidence="9 10">
    <name type="scientific">Ophiophagus hannah</name>
    <name type="common">King cobra</name>
    <name type="synonym">Naja hannah</name>
    <dbReference type="NCBI Taxonomy" id="8665"/>
    <lineage>
        <taxon>Eukaryota</taxon>
        <taxon>Metazoa</taxon>
        <taxon>Chordata</taxon>
        <taxon>Craniata</taxon>
        <taxon>Vertebrata</taxon>
        <taxon>Euteleostomi</taxon>
        <taxon>Lepidosauria</taxon>
        <taxon>Squamata</taxon>
        <taxon>Bifurcata</taxon>
        <taxon>Unidentata</taxon>
        <taxon>Episquamata</taxon>
        <taxon>Toxicofera</taxon>
        <taxon>Serpentes</taxon>
        <taxon>Colubroidea</taxon>
        <taxon>Elapidae</taxon>
        <taxon>Elapinae</taxon>
        <taxon>Ophiophagus</taxon>
    </lineage>
</organism>